<accession>A0A8S4BVB6</accession>
<evidence type="ECO:0000313" key="1">
    <source>
        <dbReference type="EMBL" id="CAG7589029.1"/>
    </source>
</evidence>
<dbReference type="GO" id="GO:0008483">
    <property type="term" value="F:transaminase activity"/>
    <property type="evidence" value="ECO:0007669"/>
    <property type="project" value="UniProtKB-KW"/>
</dbReference>
<comment type="caution">
    <text evidence="1">The sequence shown here is derived from an EMBL/GenBank/DDBJ whole genome shotgun (WGS) entry which is preliminary data.</text>
</comment>
<organism evidence="1 2">
    <name type="scientific">Hyalomma marginatum</name>
    <dbReference type="NCBI Taxonomy" id="34627"/>
    <lineage>
        <taxon>Eukaryota</taxon>
        <taxon>Metazoa</taxon>
        <taxon>Ecdysozoa</taxon>
        <taxon>Arthropoda</taxon>
        <taxon>Chelicerata</taxon>
        <taxon>Arachnida</taxon>
        <taxon>Acari</taxon>
        <taxon>Parasitiformes</taxon>
        <taxon>Ixodida</taxon>
        <taxon>Ixodoidea</taxon>
        <taxon>Ixodidae</taxon>
        <taxon>Hyalomminae</taxon>
        <taxon>Hyalomma</taxon>
    </lineage>
</organism>
<keyword evidence="2" id="KW-1185">Reference proteome</keyword>
<protein>
    <submittedName>
        <fullName evidence="1">Branched chain amino acid aminotransferase</fullName>
    </submittedName>
</protein>
<keyword evidence="1" id="KW-0808">Transferase</keyword>
<reference evidence="1" key="1">
    <citation type="submission" date="2021-06" db="EMBL/GenBank/DDBJ databases">
        <authorList>
            <person name="Nardi T."/>
            <person name="Nardi T."/>
        </authorList>
    </citation>
    <scope>NUCLEOTIDE SEQUENCE</scope>
</reference>
<gene>
    <name evidence="1" type="ORF">MHYMCMPASI_00081</name>
</gene>
<proteinExistence type="predicted"/>
<dbReference type="EMBL" id="CAJVAF010000020">
    <property type="protein sequence ID" value="CAG7589029.1"/>
    <property type="molecule type" value="Genomic_DNA"/>
</dbReference>
<sequence length="48" mass="5287">MIPLLARESWIPVSNWRSLNGKKIPMSAAPVHSKASGLYMMATSFTPL</sequence>
<keyword evidence="1" id="KW-0032">Aminotransferase</keyword>
<dbReference type="Proteomes" id="UP000837675">
    <property type="component" value="Unassembled WGS sequence"/>
</dbReference>
<name>A0A8S4BVB6_9ACAR</name>
<dbReference type="AlphaFoldDB" id="A0A8S4BVB6"/>
<evidence type="ECO:0000313" key="2">
    <source>
        <dbReference type="Proteomes" id="UP000837675"/>
    </source>
</evidence>